<feature type="binding site" evidence="11">
    <location>
        <begin position="112"/>
        <end position="113"/>
    </location>
    <ligand>
        <name>S-adenosyl-L-methionine</name>
        <dbReference type="ChEBI" id="CHEBI:59789"/>
    </ligand>
</feature>
<dbReference type="GO" id="GO:0000179">
    <property type="term" value="F:rRNA (adenine-N6,N6-)-dimethyltransferase activity"/>
    <property type="evidence" value="ECO:0007669"/>
    <property type="project" value="InterPro"/>
</dbReference>
<evidence type="ECO:0000256" key="3">
    <source>
        <dbReference type="ARBA" id="ARBA00022679"/>
    </source>
</evidence>
<reference evidence="13" key="1">
    <citation type="submission" date="2025-08" db="UniProtKB">
        <authorList>
            <consortium name="RefSeq"/>
        </authorList>
    </citation>
    <scope>IDENTIFICATION</scope>
    <source>
        <tissue evidence="13">Silk gland</tissue>
    </source>
</reference>
<dbReference type="PANTHER" id="PTHR12753">
    <property type="entry name" value="AD-003 - RELATED"/>
    <property type="match status" value="1"/>
</dbReference>
<dbReference type="Pfam" id="PF05891">
    <property type="entry name" value="Methyltransf_PK"/>
    <property type="match status" value="1"/>
</dbReference>
<dbReference type="SUPFAM" id="SSF53335">
    <property type="entry name" value="S-adenosyl-L-methionine-dependent methyltransferases"/>
    <property type="match status" value="1"/>
</dbReference>
<keyword evidence="3" id="KW-0808">Transferase</keyword>
<dbReference type="GO" id="GO:0005737">
    <property type="term" value="C:cytoplasm"/>
    <property type="evidence" value="ECO:0007669"/>
    <property type="project" value="TreeGrafter"/>
</dbReference>
<name>A0A6J2KMP5_BOMMA</name>
<organism evidence="12 13">
    <name type="scientific">Bombyx mandarina</name>
    <name type="common">Wild silk moth</name>
    <name type="synonym">Wild silkworm</name>
    <dbReference type="NCBI Taxonomy" id="7092"/>
    <lineage>
        <taxon>Eukaryota</taxon>
        <taxon>Metazoa</taxon>
        <taxon>Ecdysozoa</taxon>
        <taxon>Arthropoda</taxon>
        <taxon>Hexapoda</taxon>
        <taxon>Insecta</taxon>
        <taxon>Pterygota</taxon>
        <taxon>Neoptera</taxon>
        <taxon>Endopterygota</taxon>
        <taxon>Lepidoptera</taxon>
        <taxon>Glossata</taxon>
        <taxon>Ditrysia</taxon>
        <taxon>Bombycoidea</taxon>
        <taxon>Bombycidae</taxon>
        <taxon>Bombycinae</taxon>
        <taxon>Bombyx</taxon>
    </lineage>
</organism>
<evidence type="ECO:0000256" key="6">
    <source>
        <dbReference type="ARBA" id="ARBA00039449"/>
    </source>
</evidence>
<dbReference type="Gene3D" id="3.40.50.150">
    <property type="entry name" value="Vaccinia Virus protein VP39"/>
    <property type="match status" value="1"/>
</dbReference>
<comment type="catalytic activity">
    <reaction evidence="8">
        <text>N-terminal L-seryl-L-prolyl-L-lysyl-[protein] + 3 S-adenosyl-L-methionine = N-terminal N,N,N-trimethyl-L-seryl-L-prolyl-L-lysyl-[protein] + 3 S-adenosyl-L-homocysteine + 3 H(+)</text>
        <dbReference type="Rhea" id="RHEA:54724"/>
        <dbReference type="Rhea" id="RHEA-COMP:13789"/>
        <dbReference type="Rhea" id="RHEA-COMP:13973"/>
        <dbReference type="ChEBI" id="CHEBI:15378"/>
        <dbReference type="ChEBI" id="CHEBI:57856"/>
        <dbReference type="ChEBI" id="CHEBI:59789"/>
        <dbReference type="ChEBI" id="CHEBI:138061"/>
        <dbReference type="ChEBI" id="CHEBI:138317"/>
        <dbReference type="EC" id="2.1.1.244"/>
    </reaction>
</comment>
<dbReference type="Proteomes" id="UP000504629">
    <property type="component" value="Unplaced"/>
</dbReference>
<evidence type="ECO:0000256" key="2">
    <source>
        <dbReference type="ARBA" id="ARBA00022603"/>
    </source>
</evidence>
<dbReference type="FunFam" id="3.40.50.150:FF:000025">
    <property type="entry name" value="N-terminal Xaa-Pro-Lys N-methyltransferase 1"/>
    <property type="match status" value="1"/>
</dbReference>
<evidence type="ECO:0000256" key="1">
    <source>
        <dbReference type="ARBA" id="ARBA00009059"/>
    </source>
</evidence>
<comment type="catalytic activity">
    <reaction evidence="9">
        <text>N-terminal L-prolyl-L-prolyl-L-lysyl-[protein] + 2 S-adenosyl-L-methionine = N-terminal N,N-dimethyl-L-prolyl-L-prolyl-L-lysyl-[protein] + 2 S-adenosyl-L-homocysteine + 2 H(+)</text>
        <dbReference type="Rhea" id="RHEA:54736"/>
        <dbReference type="Rhea" id="RHEA-COMP:13787"/>
        <dbReference type="Rhea" id="RHEA-COMP:13974"/>
        <dbReference type="ChEBI" id="CHEBI:15378"/>
        <dbReference type="ChEBI" id="CHEBI:57856"/>
        <dbReference type="ChEBI" id="CHEBI:59789"/>
        <dbReference type="ChEBI" id="CHEBI:138059"/>
        <dbReference type="ChEBI" id="CHEBI:138318"/>
        <dbReference type="EC" id="2.1.1.244"/>
    </reaction>
</comment>
<sequence>MTEKDFYKKAAIYWANVPATIDGVLGGFGSFSDIDIDESRAFLNKVLSSANPPATKLALDCGAGIGRVTKHLLIHYFDKIDLVEPDLKFITEAKINIGDDVTKLGTLYQTGLQNFRPHKNYDVIWCQWVLGHLNDSDLIKFLNQSKEALSKNGLIIIKENITTSKEVEYDEDDSSVTRPLELMTKIFDQVNLRIIHSDIQLLYLL</sequence>
<evidence type="ECO:0000256" key="11">
    <source>
        <dbReference type="PIRSR" id="PIRSR016958-1"/>
    </source>
</evidence>
<evidence type="ECO:0000256" key="7">
    <source>
        <dbReference type="ARBA" id="ARBA00043129"/>
    </source>
</evidence>
<dbReference type="GO" id="GO:0071885">
    <property type="term" value="F:N-terminal protein N-methyltransferase activity"/>
    <property type="evidence" value="ECO:0007669"/>
    <property type="project" value="UniProtKB-EC"/>
</dbReference>
<keyword evidence="12" id="KW-1185">Reference proteome</keyword>
<dbReference type="InterPro" id="IPR008576">
    <property type="entry name" value="MeTrfase_NTM1"/>
</dbReference>
<comment type="similarity">
    <text evidence="1">Belongs to the methyltransferase superfamily. NTM1 family.</text>
</comment>
<protein>
    <recommendedName>
        <fullName evidence="6">Alpha N-terminal protein methyltransferase 1</fullName>
        <ecNumber evidence="5">2.1.1.244</ecNumber>
    </recommendedName>
    <alternativeName>
        <fullName evidence="7">X-Pro-Lys N-terminal protein methyltransferase 1</fullName>
    </alternativeName>
</protein>
<accession>A0A6J2KMP5</accession>
<dbReference type="KEGG" id="bman:114252517"/>
<feature type="binding site" evidence="11">
    <location>
        <position position="62"/>
    </location>
    <ligand>
        <name>S-adenosyl-L-methionine</name>
        <dbReference type="ChEBI" id="CHEBI:59789"/>
    </ligand>
</feature>
<evidence type="ECO:0000313" key="13">
    <source>
        <dbReference type="RefSeq" id="XP_028042803.1"/>
    </source>
</evidence>
<dbReference type="PROSITE" id="PS01131">
    <property type="entry name" value="RRNA_A_DIMETH"/>
    <property type="match status" value="1"/>
</dbReference>
<comment type="catalytic activity">
    <reaction evidence="10">
        <text>N-terminal L-alanyl-L-prolyl-L-lysyl-[protein] + 3 S-adenosyl-L-methionine = N-terminal N,N,N-trimethyl-L-alanyl-L-prolyl-L-lysyl-[protein] + 3 S-adenosyl-L-homocysteine + 3 H(+)</text>
        <dbReference type="Rhea" id="RHEA:54712"/>
        <dbReference type="Rhea" id="RHEA-COMP:13785"/>
        <dbReference type="Rhea" id="RHEA-COMP:13971"/>
        <dbReference type="ChEBI" id="CHEBI:15378"/>
        <dbReference type="ChEBI" id="CHEBI:57856"/>
        <dbReference type="ChEBI" id="CHEBI:59789"/>
        <dbReference type="ChEBI" id="CHEBI:138057"/>
        <dbReference type="ChEBI" id="CHEBI:138315"/>
        <dbReference type="EC" id="2.1.1.244"/>
    </reaction>
</comment>
<gene>
    <name evidence="13" type="primary">LOC114252517</name>
</gene>
<evidence type="ECO:0000256" key="8">
    <source>
        <dbReference type="ARBA" id="ARBA00047306"/>
    </source>
</evidence>
<keyword evidence="4 11" id="KW-0949">S-adenosyl-L-methionine</keyword>
<dbReference type="AlphaFoldDB" id="A0A6J2KMP5"/>
<dbReference type="InterPro" id="IPR020596">
    <property type="entry name" value="rRNA_Ade_Mease_Trfase_CS"/>
</dbReference>
<dbReference type="PIRSF" id="PIRSF016958">
    <property type="entry name" value="DUF858_MeTrfase_lik"/>
    <property type="match status" value="1"/>
</dbReference>
<evidence type="ECO:0000256" key="4">
    <source>
        <dbReference type="ARBA" id="ARBA00022691"/>
    </source>
</evidence>
<dbReference type="GeneID" id="114252517"/>
<keyword evidence="2" id="KW-0489">Methyltransferase</keyword>
<feature type="binding site" evidence="11">
    <location>
        <position position="67"/>
    </location>
    <ligand>
        <name>S-adenosyl-L-methionine</name>
        <dbReference type="ChEBI" id="CHEBI:59789"/>
    </ligand>
</feature>
<proteinExistence type="inferred from homology"/>
<evidence type="ECO:0000256" key="5">
    <source>
        <dbReference type="ARBA" id="ARBA00039112"/>
    </source>
</evidence>
<dbReference type="RefSeq" id="XP_028042803.1">
    <property type="nucleotide sequence ID" value="XM_028187002.1"/>
</dbReference>
<dbReference type="InterPro" id="IPR029063">
    <property type="entry name" value="SAM-dependent_MTases_sf"/>
</dbReference>
<feature type="binding site" evidence="11">
    <location>
        <position position="127"/>
    </location>
    <ligand>
        <name>S-adenosyl-L-methionine</name>
        <dbReference type="ChEBI" id="CHEBI:59789"/>
    </ligand>
</feature>
<dbReference type="PANTHER" id="PTHR12753:SF0">
    <property type="entry name" value="ALPHA N-TERMINAL PROTEIN METHYLTRANSFERASE 1"/>
    <property type="match status" value="1"/>
</dbReference>
<evidence type="ECO:0000256" key="10">
    <source>
        <dbReference type="ARBA" id="ARBA00048167"/>
    </source>
</evidence>
<evidence type="ECO:0000256" key="9">
    <source>
        <dbReference type="ARBA" id="ARBA00047885"/>
    </source>
</evidence>
<dbReference type="CDD" id="cd02440">
    <property type="entry name" value="AdoMet_MTases"/>
    <property type="match status" value="1"/>
</dbReference>
<dbReference type="OrthoDB" id="1298661at2759"/>
<dbReference type="EC" id="2.1.1.244" evidence="5"/>
<evidence type="ECO:0000313" key="12">
    <source>
        <dbReference type="Proteomes" id="UP000504629"/>
    </source>
</evidence>